<keyword evidence="1" id="KW-0812">Transmembrane</keyword>
<name>A0AA88XKY5_PINIB</name>
<keyword evidence="1" id="KW-0472">Membrane</keyword>
<protein>
    <submittedName>
        <fullName evidence="2">Uncharacterized protein</fullName>
    </submittedName>
</protein>
<accession>A0AA88XKY5</accession>
<gene>
    <name evidence="2" type="ORF">FSP39_015505</name>
</gene>
<evidence type="ECO:0000313" key="2">
    <source>
        <dbReference type="EMBL" id="KAK3086230.1"/>
    </source>
</evidence>
<proteinExistence type="predicted"/>
<organism evidence="2 3">
    <name type="scientific">Pinctada imbricata</name>
    <name type="common">Atlantic pearl-oyster</name>
    <name type="synonym">Pinctada martensii</name>
    <dbReference type="NCBI Taxonomy" id="66713"/>
    <lineage>
        <taxon>Eukaryota</taxon>
        <taxon>Metazoa</taxon>
        <taxon>Spiralia</taxon>
        <taxon>Lophotrochozoa</taxon>
        <taxon>Mollusca</taxon>
        <taxon>Bivalvia</taxon>
        <taxon>Autobranchia</taxon>
        <taxon>Pteriomorphia</taxon>
        <taxon>Pterioida</taxon>
        <taxon>Pterioidea</taxon>
        <taxon>Pteriidae</taxon>
        <taxon>Pinctada</taxon>
    </lineage>
</organism>
<dbReference type="InterPro" id="IPR032675">
    <property type="entry name" value="LRR_dom_sf"/>
</dbReference>
<dbReference type="AlphaFoldDB" id="A0AA88XKY5"/>
<keyword evidence="1" id="KW-1133">Transmembrane helix</keyword>
<dbReference type="Gene3D" id="3.80.10.10">
    <property type="entry name" value="Ribonuclease Inhibitor"/>
    <property type="match status" value="1"/>
</dbReference>
<reference evidence="2" key="1">
    <citation type="submission" date="2019-08" db="EMBL/GenBank/DDBJ databases">
        <title>The improved chromosome-level genome for the pearl oyster Pinctada fucata martensii using PacBio sequencing and Hi-C.</title>
        <authorList>
            <person name="Zheng Z."/>
        </authorList>
    </citation>
    <scope>NUCLEOTIDE SEQUENCE</scope>
    <source>
        <strain evidence="2">ZZ-2019</strain>
        <tissue evidence="2">Adductor muscle</tissue>
    </source>
</reference>
<comment type="caution">
    <text evidence="2">The sequence shown here is derived from an EMBL/GenBank/DDBJ whole genome shotgun (WGS) entry which is preliminary data.</text>
</comment>
<dbReference type="EMBL" id="VSWD01000012">
    <property type="protein sequence ID" value="KAK3086230.1"/>
    <property type="molecule type" value="Genomic_DNA"/>
</dbReference>
<feature type="transmembrane region" description="Helical" evidence="1">
    <location>
        <begin position="310"/>
        <end position="335"/>
    </location>
</feature>
<sequence>MSNMALKKPFCEIDASHNKIESFVNEAGFVLNESISYGEGGMVTLRSNEFRNFPDFTKLGIPDISLLGKLLSFGFDLREAKWTCDSKMVPLLQLGKEIIEKVWRDYMDVKCYCPKRLRGKSIPFMVKENKLDEFTSTMKGEDGCPHFCTCVYHPVSNITTVECTHNMLHMPYEMPEKGLLDIDFSQTSISVLEHRPYVNRIYHIDLNHTQITEIPRNFTADLNSNYFSHIDLSNTDNFLGISTNFKMLDHCSVHFGNKIISCNCESIWIQDWIGATSCQWNSSLTCRTNKGLFPLADLSSSLGCEEENTLYRILSITFSCFLVLISVTIGTVYLYRYELLILLKRHKKPDDINWDRFKFDAYISLNENNTQLQSWILKQFLPDLRSAGYKIYCPLINAVTREFC</sequence>
<evidence type="ECO:0000313" key="3">
    <source>
        <dbReference type="Proteomes" id="UP001186944"/>
    </source>
</evidence>
<dbReference type="Proteomes" id="UP001186944">
    <property type="component" value="Unassembled WGS sequence"/>
</dbReference>
<keyword evidence="3" id="KW-1185">Reference proteome</keyword>
<dbReference type="SUPFAM" id="SSF52058">
    <property type="entry name" value="L domain-like"/>
    <property type="match status" value="1"/>
</dbReference>
<evidence type="ECO:0000256" key="1">
    <source>
        <dbReference type="SAM" id="Phobius"/>
    </source>
</evidence>